<dbReference type="OrthoDB" id="5604673at2"/>
<dbReference type="KEGG" id="fpz:LA55_118"/>
<keyword evidence="1" id="KW-0472">Membrane</keyword>
<feature type="transmembrane region" description="Helical" evidence="1">
    <location>
        <begin position="80"/>
        <end position="103"/>
    </location>
</feature>
<accession>A0A0B6D4U6</accession>
<reference evidence="2 3" key="1">
    <citation type="journal article" date="2015" name="Genome Announc.">
        <title>Genome sequencing of 18 francisella strains to aid in assay development and testing.</title>
        <authorList>
            <person name="Johnson S.L."/>
            <person name="Daligault H.E."/>
            <person name="Davenport K.W."/>
            <person name="Coyne S.R."/>
            <person name="Frey K.G."/>
            <person name="Koroleva G.I."/>
            <person name="Broomall S.M."/>
            <person name="Bishop-Lilly K.A."/>
            <person name="Bruce D.C."/>
            <person name="Chertkov O."/>
            <person name="Freitas T."/>
            <person name="Jaissle J."/>
            <person name="Ladner J.T."/>
            <person name="Rosenzweig C.N."/>
            <person name="Gibbons H.S."/>
            <person name="Palacios G.F."/>
            <person name="Redden C.L."/>
            <person name="Xu Y."/>
            <person name="Minogue T.D."/>
            <person name="Chain P.S."/>
        </authorList>
    </citation>
    <scope>NUCLEOTIDE SEQUENCE [LARGE SCALE GENOMIC DNA]</scope>
    <source>
        <strain evidence="2 3">GA01-2794</strain>
    </source>
</reference>
<organism evidence="2 3">
    <name type="scientific">Francisella philomiragia</name>
    <dbReference type="NCBI Taxonomy" id="28110"/>
    <lineage>
        <taxon>Bacteria</taxon>
        <taxon>Pseudomonadati</taxon>
        <taxon>Pseudomonadota</taxon>
        <taxon>Gammaproteobacteria</taxon>
        <taxon>Thiotrichales</taxon>
        <taxon>Francisellaceae</taxon>
        <taxon>Francisella</taxon>
    </lineage>
</organism>
<proteinExistence type="predicted"/>
<name>A0A0B6D4U6_9GAMM</name>
<evidence type="ECO:0000313" key="3">
    <source>
        <dbReference type="Proteomes" id="UP000031830"/>
    </source>
</evidence>
<dbReference type="RefSeq" id="WP_044525429.1">
    <property type="nucleotide sequence ID" value="NZ_CP009440.1"/>
</dbReference>
<evidence type="ECO:0008006" key="4">
    <source>
        <dbReference type="Google" id="ProtNLM"/>
    </source>
</evidence>
<dbReference type="EMBL" id="CP009440">
    <property type="protein sequence ID" value="AJI53317.1"/>
    <property type="molecule type" value="Genomic_DNA"/>
</dbReference>
<dbReference type="InterPro" id="IPR003744">
    <property type="entry name" value="YhhQ"/>
</dbReference>
<dbReference type="Proteomes" id="UP000031830">
    <property type="component" value="Chromosome"/>
</dbReference>
<dbReference type="Pfam" id="PF02592">
    <property type="entry name" value="Vut_1"/>
    <property type="match status" value="1"/>
</dbReference>
<keyword evidence="1" id="KW-1133">Transmembrane helix</keyword>
<evidence type="ECO:0000313" key="2">
    <source>
        <dbReference type="EMBL" id="AJI53317.1"/>
    </source>
</evidence>
<feature type="transmembrane region" description="Helical" evidence="1">
    <location>
        <begin position="14"/>
        <end position="35"/>
    </location>
</feature>
<dbReference type="STRING" id="28110.KU46_666"/>
<gene>
    <name evidence="2" type="ORF">LA55_118</name>
</gene>
<keyword evidence="1" id="KW-0812">Transmembrane</keyword>
<feature type="transmembrane region" description="Helical" evidence="1">
    <location>
        <begin position="127"/>
        <end position="148"/>
    </location>
</feature>
<feature type="transmembrane region" description="Helical" evidence="1">
    <location>
        <begin position="160"/>
        <end position="182"/>
    </location>
</feature>
<feature type="transmembrane region" description="Helical" evidence="1">
    <location>
        <begin position="55"/>
        <end position="73"/>
    </location>
</feature>
<dbReference type="AlphaFoldDB" id="A0A0B6D4U6"/>
<evidence type="ECO:0000256" key="1">
    <source>
        <dbReference type="SAM" id="Phobius"/>
    </source>
</evidence>
<feature type="transmembrane region" description="Helical" evidence="1">
    <location>
        <begin position="194"/>
        <end position="215"/>
    </location>
</feature>
<sequence>MENIAFNNLESKQFIKYIAPAALFITLKILCDPLFLNTISIDFLGFHLVITQSSLVYAGIFVVLDVCSIIYGLKNTYKLIILAMVMDGIYSFGVYSSSFFHLADVSIIGDNNHIRSSAIHQIAEPTILLFLSGMLSTFVTNLAEVSIFSWIYKKLLKNNIFFSTIISVAIVILINNIVMLPIMIKDKSVLWTMYWSNFTINMIFITAYTSIYLIFFKNIYTSAKVSTKG</sequence>
<protein>
    <recommendedName>
        <fullName evidence="4">PreQ0 transporter</fullName>
    </recommendedName>
</protein>